<dbReference type="SMART" id="SM00342">
    <property type="entry name" value="HTH_ARAC"/>
    <property type="match status" value="1"/>
</dbReference>
<dbReference type="GO" id="GO:0043565">
    <property type="term" value="F:sequence-specific DNA binding"/>
    <property type="evidence" value="ECO:0007669"/>
    <property type="project" value="InterPro"/>
</dbReference>
<dbReference type="RefSeq" id="WP_083373169.1">
    <property type="nucleotide sequence ID" value="NZ_LT608328.1"/>
</dbReference>
<name>A0A1G4G4T9_9BACT</name>
<dbReference type="InterPro" id="IPR018060">
    <property type="entry name" value="HTH_AraC"/>
</dbReference>
<dbReference type="KEGG" id="pmuc:ING2E5A_0727"/>
<sequence>MKTVLKNETRSIRANMYFLQKVTDMINQRISDPDLSPGSIAKELNISVSQLNRKINAASGYSTNAYIIQLRLNHAKKQLIQCDKNIGEIAKICGFADLAYFSRTFKKHTGVTPSYYRNFVLLP</sequence>
<dbReference type="Proteomes" id="UP000178485">
    <property type="component" value="Chromosome i"/>
</dbReference>
<feature type="domain" description="HTH araC/xylS-type" evidence="4">
    <location>
        <begin position="20"/>
        <end position="119"/>
    </location>
</feature>
<dbReference type="STRING" id="1642646.ING2E5A_0727"/>
<reference evidence="5 6" key="1">
    <citation type="submission" date="2016-08" db="EMBL/GenBank/DDBJ databases">
        <authorList>
            <person name="Seilhamer J.J."/>
        </authorList>
    </citation>
    <scope>NUCLEOTIDE SEQUENCE [LARGE SCALE GENOMIC DNA]</scope>
    <source>
        <strain evidence="5">ING2-E5A</strain>
    </source>
</reference>
<keyword evidence="1" id="KW-0805">Transcription regulation</keyword>
<keyword evidence="2" id="KW-0238">DNA-binding</keyword>
<dbReference type="PANTHER" id="PTHR43280:SF31">
    <property type="entry name" value="TRANSCRIPTIONAL REGULATORY PROTEIN"/>
    <property type="match status" value="1"/>
</dbReference>
<dbReference type="EMBL" id="LT608328">
    <property type="protein sequence ID" value="SCM56110.1"/>
    <property type="molecule type" value="Genomic_DNA"/>
</dbReference>
<accession>A0A1G4G4T9</accession>
<dbReference type="AlphaFoldDB" id="A0A1G4G4T9"/>
<evidence type="ECO:0000313" key="6">
    <source>
        <dbReference type="Proteomes" id="UP000178485"/>
    </source>
</evidence>
<dbReference type="PROSITE" id="PS01124">
    <property type="entry name" value="HTH_ARAC_FAMILY_2"/>
    <property type="match status" value="1"/>
</dbReference>
<proteinExistence type="predicted"/>
<dbReference type="Gene3D" id="1.10.10.60">
    <property type="entry name" value="Homeodomain-like"/>
    <property type="match status" value="1"/>
</dbReference>
<dbReference type="PANTHER" id="PTHR43280">
    <property type="entry name" value="ARAC-FAMILY TRANSCRIPTIONAL REGULATOR"/>
    <property type="match status" value="1"/>
</dbReference>
<evidence type="ECO:0000313" key="5">
    <source>
        <dbReference type="EMBL" id="SCM56110.1"/>
    </source>
</evidence>
<keyword evidence="3" id="KW-0804">Transcription</keyword>
<evidence type="ECO:0000256" key="3">
    <source>
        <dbReference type="ARBA" id="ARBA00023163"/>
    </source>
</evidence>
<dbReference type="PRINTS" id="PR00032">
    <property type="entry name" value="HTHARAC"/>
</dbReference>
<dbReference type="GO" id="GO:0003700">
    <property type="term" value="F:DNA-binding transcription factor activity"/>
    <property type="evidence" value="ECO:0007669"/>
    <property type="project" value="InterPro"/>
</dbReference>
<evidence type="ECO:0000256" key="2">
    <source>
        <dbReference type="ARBA" id="ARBA00023125"/>
    </source>
</evidence>
<evidence type="ECO:0000256" key="1">
    <source>
        <dbReference type="ARBA" id="ARBA00023015"/>
    </source>
</evidence>
<organism evidence="5 6">
    <name type="scientific">Petrimonas mucosa</name>
    <dbReference type="NCBI Taxonomy" id="1642646"/>
    <lineage>
        <taxon>Bacteria</taxon>
        <taxon>Pseudomonadati</taxon>
        <taxon>Bacteroidota</taxon>
        <taxon>Bacteroidia</taxon>
        <taxon>Bacteroidales</taxon>
        <taxon>Dysgonomonadaceae</taxon>
        <taxon>Petrimonas</taxon>
    </lineage>
</organism>
<evidence type="ECO:0000259" key="4">
    <source>
        <dbReference type="PROSITE" id="PS01124"/>
    </source>
</evidence>
<keyword evidence="6" id="KW-1185">Reference proteome</keyword>
<dbReference type="Pfam" id="PF12833">
    <property type="entry name" value="HTH_18"/>
    <property type="match status" value="1"/>
</dbReference>
<dbReference type="SUPFAM" id="SSF46689">
    <property type="entry name" value="Homeodomain-like"/>
    <property type="match status" value="1"/>
</dbReference>
<dbReference type="InterPro" id="IPR009057">
    <property type="entry name" value="Homeodomain-like_sf"/>
</dbReference>
<dbReference type="InterPro" id="IPR020449">
    <property type="entry name" value="Tscrpt_reg_AraC-type_HTH"/>
</dbReference>
<protein>
    <submittedName>
        <fullName evidence="5">987P fimbrial operon positive regulatory protein FapR</fullName>
    </submittedName>
</protein>
<gene>
    <name evidence="5" type="primary">fapR</name>
    <name evidence="5" type="ORF">ING2E5A_0727</name>
</gene>